<protein>
    <submittedName>
        <fullName evidence="2">Phosphotransferase</fullName>
    </submittedName>
</protein>
<dbReference type="Gene3D" id="3.90.1200.10">
    <property type="match status" value="1"/>
</dbReference>
<dbReference type="EMBL" id="JACYFU010000001">
    <property type="protein sequence ID" value="MBD8064017.1"/>
    <property type="molecule type" value="Genomic_DNA"/>
</dbReference>
<evidence type="ECO:0000259" key="1">
    <source>
        <dbReference type="Pfam" id="PF01636"/>
    </source>
</evidence>
<dbReference type="AlphaFoldDB" id="A0A927FRB7"/>
<reference evidence="2" key="1">
    <citation type="submission" date="2020-09" db="EMBL/GenBank/DDBJ databases">
        <title>Genome seq and assembly of Devosia sp.</title>
        <authorList>
            <person name="Chhetri G."/>
        </authorList>
    </citation>
    <scope>NUCLEOTIDE SEQUENCE</scope>
    <source>
        <strain evidence="2">PTR5</strain>
    </source>
</reference>
<dbReference type="Proteomes" id="UP000654108">
    <property type="component" value="Unassembled WGS sequence"/>
</dbReference>
<feature type="domain" description="Aminoglycoside phosphotransferase" evidence="1">
    <location>
        <begin position="27"/>
        <end position="222"/>
    </location>
</feature>
<dbReference type="SUPFAM" id="SSF56112">
    <property type="entry name" value="Protein kinase-like (PK-like)"/>
    <property type="match status" value="1"/>
</dbReference>
<keyword evidence="3" id="KW-1185">Reference proteome</keyword>
<dbReference type="InterPro" id="IPR011009">
    <property type="entry name" value="Kinase-like_dom_sf"/>
</dbReference>
<dbReference type="Pfam" id="PF01636">
    <property type="entry name" value="APH"/>
    <property type="match status" value="1"/>
</dbReference>
<evidence type="ECO:0000313" key="3">
    <source>
        <dbReference type="Proteomes" id="UP000654108"/>
    </source>
</evidence>
<proteinExistence type="predicted"/>
<gene>
    <name evidence="2" type="ORF">IC608_00820</name>
</gene>
<sequence>MIPGAPDPEVQARATRLLGWTPTEWFPVAGGYTPAARYRVTDGPRSAFVKHATTPLTAGMVNREIDAYRRIDAPFLPRLYGAEAHPHTPLLAIEALSDATWPPPWTPAVLDPVLDTIRHMHGLTADLPPRGLGDMTDSGWTVVAEDPSAFLSLGLVTSQWLDHALPLLLAAEASCDTSGTALTHFDLRSDNICMTTSGVKIVDWAEAGVSSPEVDLGFFLPSLAYEGGPLPETILPDAPATAAAVAGFFAARAGLPDIPDAPFVRRVQRQQLSTALPWAIRALNLPQGR</sequence>
<dbReference type="InterPro" id="IPR002575">
    <property type="entry name" value="Aminoglycoside_PTrfase"/>
</dbReference>
<comment type="caution">
    <text evidence="2">The sequence shown here is derived from an EMBL/GenBank/DDBJ whole genome shotgun (WGS) entry which is preliminary data.</text>
</comment>
<evidence type="ECO:0000313" key="2">
    <source>
        <dbReference type="EMBL" id="MBD8064017.1"/>
    </source>
</evidence>
<accession>A0A927FRB7</accession>
<organism evidence="2 3">
    <name type="scientific">Devosia oryzisoli</name>
    <dbReference type="NCBI Taxonomy" id="2774138"/>
    <lineage>
        <taxon>Bacteria</taxon>
        <taxon>Pseudomonadati</taxon>
        <taxon>Pseudomonadota</taxon>
        <taxon>Alphaproteobacteria</taxon>
        <taxon>Hyphomicrobiales</taxon>
        <taxon>Devosiaceae</taxon>
        <taxon>Devosia</taxon>
    </lineage>
</organism>
<dbReference type="RefSeq" id="WP_191772139.1">
    <property type="nucleotide sequence ID" value="NZ_JACYFU010000001.1"/>
</dbReference>
<name>A0A927FRB7_9HYPH</name>